<evidence type="ECO:0000313" key="9">
    <source>
        <dbReference type="EMBL" id="AUN97243.1"/>
    </source>
</evidence>
<dbReference type="InterPro" id="IPR013102">
    <property type="entry name" value="PYNP_C"/>
</dbReference>
<evidence type="ECO:0000256" key="7">
    <source>
        <dbReference type="SAM" id="MobiDB-lite"/>
    </source>
</evidence>
<dbReference type="GO" id="GO:0006206">
    <property type="term" value="P:pyrimidine nucleobase metabolic process"/>
    <property type="evidence" value="ECO:0007669"/>
    <property type="project" value="InterPro"/>
</dbReference>
<dbReference type="PANTHER" id="PTHR10515">
    <property type="entry name" value="THYMIDINE PHOSPHORYLASE"/>
    <property type="match status" value="1"/>
</dbReference>
<dbReference type="GO" id="GO:0004645">
    <property type="term" value="F:1,4-alpha-oligoglucan phosphorylase activity"/>
    <property type="evidence" value="ECO:0007669"/>
    <property type="project" value="InterPro"/>
</dbReference>
<dbReference type="Pfam" id="PF00591">
    <property type="entry name" value="Glycos_transf_3"/>
    <property type="match status" value="1"/>
</dbReference>
<evidence type="ECO:0000256" key="2">
    <source>
        <dbReference type="ARBA" id="ARBA00011738"/>
    </source>
</evidence>
<reference evidence="9 10" key="1">
    <citation type="submission" date="2018-01" db="EMBL/GenBank/DDBJ databases">
        <title>Complete genome sequence of Bacteriovorax stolpii DSM12778.</title>
        <authorList>
            <person name="Tang B."/>
            <person name="Chang J."/>
        </authorList>
    </citation>
    <scope>NUCLEOTIDE SEQUENCE [LARGE SCALE GENOMIC DNA]</scope>
    <source>
        <strain evidence="9 10">DSM 12778</strain>
    </source>
</reference>
<dbReference type="PIRSF" id="PIRSF000478">
    <property type="entry name" value="TP_PyNP"/>
    <property type="match status" value="1"/>
</dbReference>
<evidence type="ECO:0000256" key="1">
    <source>
        <dbReference type="ARBA" id="ARBA00006915"/>
    </source>
</evidence>
<feature type="compositionally biased region" description="Basic residues" evidence="7">
    <location>
        <begin position="446"/>
        <end position="483"/>
    </location>
</feature>
<sequence>MTQSFSAYSIIQKKRDKEKLSKDEISWFIDGLTKGEIADYQMSALLMAIYLNGMDIEETAALTDAMLYSGKVLNFPEQHFIDKHSTGGVGDKASFILAPIAAACGVKVPMIAGRGLGHTGGTIDKIESIPGFKTEISLEEFEKLLRERGVVLIGQTKEIAPADKKIYALRDVTGTVESIPLITASIMSKKLAEGAKGIVMDIKTGNGAFMSKLADAKKLAESIRKTGHRFDKNMMTMITDMSEPLGLAVGNSLEVIESIETLKGKGPKDLTDLSVALAGGMIYLAGLAKDLKEGIKKAQASIDDGSALEKFRELISNQGGDARVVDDYSLLPVTKTTFEVKSKKAGYVTKMECTELGKHCVRLGGGRQKTGDAVDFAVGFVMNKKIGDKVAKGETLMTIYCHDNQMKIAEEISELVTSRDITISASKPPKKKLIIDINTSFAGKNTKTKKTSSAKKTTPKKVAKKTVKKPVKKPIKKATKKKK</sequence>
<dbReference type="SMART" id="SM00941">
    <property type="entry name" value="PYNP_C"/>
    <property type="match status" value="1"/>
</dbReference>
<evidence type="ECO:0000259" key="8">
    <source>
        <dbReference type="SMART" id="SM00941"/>
    </source>
</evidence>
<dbReference type="GO" id="GO:0005829">
    <property type="term" value="C:cytosol"/>
    <property type="evidence" value="ECO:0007669"/>
    <property type="project" value="TreeGrafter"/>
</dbReference>
<dbReference type="NCBIfam" id="TIGR02644">
    <property type="entry name" value="Y_phosphoryl"/>
    <property type="match status" value="1"/>
</dbReference>
<dbReference type="EC" id="2.4.2.4" evidence="3"/>
<dbReference type="PANTHER" id="PTHR10515:SF0">
    <property type="entry name" value="THYMIDINE PHOSPHORYLASE"/>
    <property type="match status" value="1"/>
</dbReference>
<dbReference type="PROSITE" id="PS00647">
    <property type="entry name" value="THYMID_PHOSPHORYLASE"/>
    <property type="match status" value="1"/>
</dbReference>
<dbReference type="OrthoDB" id="5288393at2"/>
<comment type="catalytic activity">
    <reaction evidence="6">
        <text>thymidine + phosphate = 2-deoxy-alpha-D-ribose 1-phosphate + thymine</text>
        <dbReference type="Rhea" id="RHEA:16037"/>
        <dbReference type="ChEBI" id="CHEBI:17748"/>
        <dbReference type="ChEBI" id="CHEBI:17821"/>
        <dbReference type="ChEBI" id="CHEBI:43474"/>
        <dbReference type="ChEBI" id="CHEBI:57259"/>
        <dbReference type="EC" id="2.4.2.4"/>
    </reaction>
</comment>
<feature type="region of interest" description="Disordered" evidence="7">
    <location>
        <begin position="445"/>
        <end position="483"/>
    </location>
</feature>
<name>A0A2K9NP13_BACTC</name>
<evidence type="ECO:0000256" key="5">
    <source>
        <dbReference type="ARBA" id="ARBA00022679"/>
    </source>
</evidence>
<dbReference type="InterPro" id="IPR036566">
    <property type="entry name" value="PYNP-like_C_sf"/>
</dbReference>
<feature type="domain" description="Pyrimidine nucleoside phosphorylase C-terminal" evidence="8">
    <location>
        <begin position="347"/>
        <end position="422"/>
    </location>
</feature>
<keyword evidence="4" id="KW-0328">Glycosyltransferase</keyword>
<dbReference type="InterPro" id="IPR017459">
    <property type="entry name" value="Glycosyl_Trfase_fam3_N_dom"/>
</dbReference>
<dbReference type="InterPro" id="IPR018090">
    <property type="entry name" value="Pyrmidine_PPas_bac/euk"/>
</dbReference>
<dbReference type="Gene3D" id="1.20.970.10">
    <property type="entry name" value="Transferase, Pyrimidine Nucleoside Phosphorylase, Chain C"/>
    <property type="match status" value="1"/>
</dbReference>
<dbReference type="InterPro" id="IPR017872">
    <property type="entry name" value="Pyrmidine_PPase_CS"/>
</dbReference>
<dbReference type="InterPro" id="IPR000312">
    <property type="entry name" value="Glycosyl_Trfase_fam3"/>
</dbReference>
<organism evidence="9 10">
    <name type="scientific">Bacteriovorax stolpii</name>
    <name type="common">Bdellovibrio stolpii</name>
    <dbReference type="NCBI Taxonomy" id="960"/>
    <lineage>
        <taxon>Bacteria</taxon>
        <taxon>Pseudomonadati</taxon>
        <taxon>Bdellovibrionota</taxon>
        <taxon>Bacteriovoracia</taxon>
        <taxon>Bacteriovoracales</taxon>
        <taxon>Bacteriovoracaceae</taxon>
        <taxon>Bacteriovorax</taxon>
    </lineage>
</organism>
<gene>
    <name evidence="9" type="ORF">C0V70_03785</name>
</gene>
<dbReference type="Gene3D" id="3.90.1170.30">
    <property type="entry name" value="Pyrimidine nucleoside phosphorylase-like, C-terminal domain"/>
    <property type="match status" value="1"/>
</dbReference>
<accession>A0A2K9NP13</accession>
<protein>
    <recommendedName>
        <fullName evidence="3">thymidine phosphorylase</fullName>
        <ecNumber evidence="3">2.4.2.4</ecNumber>
    </recommendedName>
</protein>
<dbReference type="InterPro" id="IPR036320">
    <property type="entry name" value="Glycosyl_Trfase_fam3_N_dom_sf"/>
</dbReference>
<dbReference type="RefSeq" id="WP_102242538.1">
    <property type="nucleotide sequence ID" value="NZ_CP025704.1"/>
</dbReference>
<dbReference type="FunFam" id="3.40.1030.10:FF:000003">
    <property type="entry name" value="Pyrimidine-nucleoside phosphorylase"/>
    <property type="match status" value="1"/>
</dbReference>
<dbReference type="KEGG" id="bsto:C0V70_03785"/>
<dbReference type="InterPro" id="IPR000053">
    <property type="entry name" value="Thymidine/pyrmidine_PPase"/>
</dbReference>
<dbReference type="SUPFAM" id="SSF54680">
    <property type="entry name" value="Pyrimidine nucleoside phosphorylase C-terminal domain"/>
    <property type="match status" value="1"/>
</dbReference>
<dbReference type="EMBL" id="CP025704">
    <property type="protein sequence ID" value="AUN97243.1"/>
    <property type="molecule type" value="Genomic_DNA"/>
</dbReference>
<evidence type="ECO:0000256" key="3">
    <source>
        <dbReference type="ARBA" id="ARBA00011892"/>
    </source>
</evidence>
<dbReference type="Gene3D" id="3.40.1030.10">
    <property type="entry name" value="Nucleoside phosphorylase/phosphoribosyltransferase catalytic domain"/>
    <property type="match status" value="1"/>
</dbReference>
<dbReference type="Pfam" id="PF02885">
    <property type="entry name" value="Glycos_trans_3N"/>
    <property type="match status" value="1"/>
</dbReference>
<keyword evidence="5" id="KW-0808">Transferase</keyword>
<dbReference type="GO" id="GO:0006213">
    <property type="term" value="P:pyrimidine nucleoside metabolic process"/>
    <property type="evidence" value="ECO:0007669"/>
    <property type="project" value="InterPro"/>
</dbReference>
<dbReference type="GO" id="GO:0009032">
    <property type="term" value="F:thymidine phosphorylase activity"/>
    <property type="evidence" value="ECO:0007669"/>
    <property type="project" value="UniProtKB-EC"/>
</dbReference>
<dbReference type="SUPFAM" id="SSF47648">
    <property type="entry name" value="Nucleoside phosphorylase/phosphoribosyltransferase N-terminal domain"/>
    <property type="match status" value="1"/>
</dbReference>
<evidence type="ECO:0000313" key="10">
    <source>
        <dbReference type="Proteomes" id="UP000235584"/>
    </source>
</evidence>
<evidence type="ECO:0000256" key="4">
    <source>
        <dbReference type="ARBA" id="ARBA00022676"/>
    </source>
</evidence>
<dbReference type="NCBIfam" id="NF004490">
    <property type="entry name" value="PRK05820.1"/>
    <property type="match status" value="1"/>
</dbReference>
<dbReference type="Pfam" id="PF07831">
    <property type="entry name" value="PYNP_C"/>
    <property type="match status" value="1"/>
</dbReference>
<comment type="subunit">
    <text evidence="2">Homodimer.</text>
</comment>
<dbReference type="AlphaFoldDB" id="A0A2K9NP13"/>
<comment type="similarity">
    <text evidence="1">Belongs to the thymidine/pyrimidine-nucleoside phosphorylase family.</text>
</comment>
<evidence type="ECO:0000256" key="6">
    <source>
        <dbReference type="ARBA" id="ARBA00048550"/>
    </source>
</evidence>
<dbReference type="InterPro" id="IPR035902">
    <property type="entry name" value="Nuc_phospho_transferase"/>
</dbReference>
<dbReference type="Proteomes" id="UP000235584">
    <property type="component" value="Chromosome"/>
</dbReference>
<dbReference type="SUPFAM" id="SSF52418">
    <property type="entry name" value="Nucleoside phosphorylase/phosphoribosyltransferase catalytic domain"/>
    <property type="match status" value="1"/>
</dbReference>
<proteinExistence type="inferred from homology"/>
<keyword evidence="10" id="KW-1185">Reference proteome</keyword>